<reference evidence="1" key="1">
    <citation type="submission" date="2018-05" db="EMBL/GenBank/DDBJ databases">
        <authorList>
            <person name="Lanie J.A."/>
            <person name="Ng W.-L."/>
            <person name="Kazmierczak K.M."/>
            <person name="Andrzejewski T.M."/>
            <person name="Davidsen T.M."/>
            <person name="Wayne K.J."/>
            <person name="Tettelin H."/>
            <person name="Glass J.I."/>
            <person name="Rusch D."/>
            <person name="Podicherti R."/>
            <person name="Tsui H.-C.T."/>
            <person name="Winkler M.E."/>
        </authorList>
    </citation>
    <scope>NUCLEOTIDE SEQUENCE</scope>
</reference>
<accession>A0A381XU62</accession>
<name>A0A381XU62_9ZZZZ</name>
<sequence length="305" mass="32817">VGGTLVSPAAQAITIGTVAKRELDSALFGRVTAVFERSLYLEVNGSWICLADANLGFGPLTVSVKSKYGREWINSFSVGRLVKLSPVSIIIDDSTIIYTKGVRSWHPPKRPAWTKTSLMLGLRELENLAQAKVPTEGLARFLFECPDRFPASEESRAAEHSIGILKNWLKKCFEVQLPITLYKEAVAKLLGLGPGLTPSGDDFLGGMLIALHVCGEKSVQKQLYTQVESLLDSTGPVSSAHLKAAALGEGSQSLHQVLNMLLEGNETQLELGIDAINQIGHTSGWDALAGVAVVLRKLALTSRSV</sequence>
<gene>
    <name evidence="1" type="ORF">METZ01_LOCUS121044</name>
</gene>
<feature type="non-terminal residue" evidence="1">
    <location>
        <position position="1"/>
    </location>
</feature>
<dbReference type="AlphaFoldDB" id="A0A381XU62"/>
<protein>
    <recommendedName>
        <fullName evidence="2">DUF2877 domain-containing protein</fullName>
    </recommendedName>
</protein>
<organism evidence="1">
    <name type="scientific">marine metagenome</name>
    <dbReference type="NCBI Taxonomy" id="408172"/>
    <lineage>
        <taxon>unclassified sequences</taxon>
        <taxon>metagenomes</taxon>
        <taxon>ecological metagenomes</taxon>
    </lineage>
</organism>
<dbReference type="EMBL" id="UINC01016365">
    <property type="protein sequence ID" value="SVA68190.1"/>
    <property type="molecule type" value="Genomic_DNA"/>
</dbReference>
<dbReference type="Pfam" id="PF11392">
    <property type="entry name" value="AllH"/>
    <property type="match status" value="1"/>
</dbReference>
<dbReference type="InterPro" id="IPR021530">
    <property type="entry name" value="AllH-like"/>
</dbReference>
<proteinExistence type="predicted"/>
<evidence type="ECO:0000313" key="1">
    <source>
        <dbReference type="EMBL" id="SVA68190.1"/>
    </source>
</evidence>
<evidence type="ECO:0008006" key="2">
    <source>
        <dbReference type="Google" id="ProtNLM"/>
    </source>
</evidence>